<evidence type="ECO:0000256" key="1">
    <source>
        <dbReference type="SAM" id="MobiDB-lite"/>
    </source>
</evidence>
<feature type="region of interest" description="Disordered" evidence="1">
    <location>
        <begin position="76"/>
        <end position="108"/>
    </location>
</feature>
<sequence>MDSTSSLDIDNDNSCDKTIETVIKRSDSDFFTSPSNESKDALDYNLQSSYSTLQPSLDSTFQPSLDWSFQPSLDSSLQPSLDSTLQPSLDSTLQSSLDSTYQPTEHHF</sequence>
<gene>
    <name evidence="2" type="ORF">EANT1437_LOCUS5711</name>
</gene>
<protein>
    <submittedName>
        <fullName evidence="2">Uncharacterized protein</fullName>
    </submittedName>
</protein>
<name>A0A7S2RBM6_9STRA</name>
<dbReference type="AlphaFoldDB" id="A0A7S2RBM6"/>
<proteinExistence type="predicted"/>
<organism evidence="2">
    <name type="scientific">Eucampia antarctica</name>
    <dbReference type="NCBI Taxonomy" id="49252"/>
    <lineage>
        <taxon>Eukaryota</taxon>
        <taxon>Sar</taxon>
        <taxon>Stramenopiles</taxon>
        <taxon>Ochrophyta</taxon>
        <taxon>Bacillariophyta</taxon>
        <taxon>Mediophyceae</taxon>
        <taxon>Biddulphiophycidae</taxon>
        <taxon>Hemiaulales</taxon>
        <taxon>Hemiaulaceae</taxon>
        <taxon>Eucampia</taxon>
    </lineage>
</organism>
<feature type="compositionally biased region" description="Low complexity" evidence="1">
    <location>
        <begin position="76"/>
        <end position="100"/>
    </location>
</feature>
<reference evidence="2" key="1">
    <citation type="submission" date="2021-01" db="EMBL/GenBank/DDBJ databases">
        <authorList>
            <person name="Corre E."/>
            <person name="Pelletier E."/>
            <person name="Niang G."/>
            <person name="Scheremetjew M."/>
            <person name="Finn R."/>
            <person name="Kale V."/>
            <person name="Holt S."/>
            <person name="Cochrane G."/>
            <person name="Meng A."/>
            <person name="Brown T."/>
            <person name="Cohen L."/>
        </authorList>
    </citation>
    <scope>NUCLEOTIDE SEQUENCE</scope>
    <source>
        <strain evidence="2">CCMP1452</strain>
    </source>
</reference>
<evidence type="ECO:0000313" key="2">
    <source>
        <dbReference type="EMBL" id="CAD9666500.1"/>
    </source>
</evidence>
<accession>A0A7S2RBM6</accession>
<dbReference type="EMBL" id="HBHI01011131">
    <property type="protein sequence ID" value="CAD9666500.1"/>
    <property type="molecule type" value="Transcribed_RNA"/>
</dbReference>